<protein>
    <submittedName>
        <fullName evidence="2">Glycerophosphoryl diester phosphodiesterase</fullName>
    </submittedName>
</protein>
<dbReference type="eggNOG" id="COG0584">
    <property type="taxonomic scope" value="Bacteria"/>
</dbReference>
<dbReference type="AlphaFoldDB" id="H5XF79"/>
<dbReference type="InterPro" id="IPR030395">
    <property type="entry name" value="GP_PDE_dom"/>
</dbReference>
<dbReference type="EMBL" id="CM001440">
    <property type="protein sequence ID" value="EHR61489.1"/>
    <property type="molecule type" value="Genomic_DNA"/>
</dbReference>
<dbReference type="Pfam" id="PF03009">
    <property type="entry name" value="GDPD"/>
    <property type="match status" value="1"/>
</dbReference>
<keyword evidence="3" id="KW-1185">Reference proteome</keyword>
<dbReference type="RefSeq" id="WP_005456724.1">
    <property type="nucleotide sequence ID" value="NZ_CM001440.1"/>
</dbReference>
<evidence type="ECO:0000313" key="3">
    <source>
        <dbReference type="Proteomes" id="UP000002791"/>
    </source>
</evidence>
<organism evidence="2 3">
    <name type="scientific">Saccharomonospora cyanea NA-134</name>
    <dbReference type="NCBI Taxonomy" id="882082"/>
    <lineage>
        <taxon>Bacteria</taxon>
        <taxon>Bacillati</taxon>
        <taxon>Actinomycetota</taxon>
        <taxon>Actinomycetes</taxon>
        <taxon>Pseudonocardiales</taxon>
        <taxon>Pseudonocardiaceae</taxon>
        <taxon>Saccharomonospora</taxon>
    </lineage>
</organism>
<reference evidence="2 3" key="1">
    <citation type="submission" date="2011-11" db="EMBL/GenBank/DDBJ databases">
        <title>The Noncontiguous Finished sequence of Saccharomonospora cyanea NA-134.</title>
        <authorList>
            <consortium name="US DOE Joint Genome Institute"/>
            <person name="Lucas S."/>
            <person name="Han J."/>
            <person name="Lapidus A."/>
            <person name="Cheng J.-F."/>
            <person name="Goodwin L."/>
            <person name="Pitluck S."/>
            <person name="Peters L."/>
            <person name="Ovchinnikova G."/>
            <person name="Lu M."/>
            <person name="Detter J.C."/>
            <person name="Han C."/>
            <person name="Tapia R."/>
            <person name="Land M."/>
            <person name="Hauser L."/>
            <person name="Kyrpides N."/>
            <person name="Ivanova N."/>
            <person name="Pagani I."/>
            <person name="Brambilla E.-M."/>
            <person name="Klenk H.-P."/>
            <person name="Woyke T."/>
        </authorList>
    </citation>
    <scope>NUCLEOTIDE SEQUENCE [LARGE SCALE GENOMIC DNA]</scope>
    <source>
        <strain evidence="2 3">NA-134</strain>
    </source>
</reference>
<dbReference type="HOGENOM" id="CLU_030006_10_0_11"/>
<dbReference type="SUPFAM" id="SSF51695">
    <property type="entry name" value="PLC-like phosphodiesterases"/>
    <property type="match status" value="1"/>
</dbReference>
<feature type="domain" description="GP-PDE" evidence="1">
    <location>
        <begin position="11"/>
        <end position="247"/>
    </location>
</feature>
<sequence length="247" mass="27665">MHRAGADWLRTTPIAHRGLHDDRRPENSMPAFEAALRSGYGVELDIHPSADNRLVVMHDDDLARMTGTNAKVAALDATEVSRLTLLGTDATVPLLDDVLDLVDGRVPVLVEIKPGTRAHQIGPAVAKLLRTYRGPVAVQSFDPRIVDWFRRERPSVLRGQLAGALTDHSLPRAQKALLRSMAANVVTRPDFLAFDVDSMPSAWVSVWRRTLRVPLLLWTVRTTRQHHRAFRYGANVIFENMRPPIRS</sequence>
<dbReference type="OrthoDB" id="3268277at2"/>
<accession>H5XF79</accession>
<gene>
    <name evidence="2" type="ORF">SaccyDRAFT_2631</name>
</gene>
<dbReference type="STRING" id="882082.SaccyDRAFT_2631"/>
<dbReference type="PANTHER" id="PTHR46211">
    <property type="entry name" value="GLYCEROPHOSPHORYL DIESTER PHOSPHODIESTERASE"/>
    <property type="match status" value="1"/>
</dbReference>
<dbReference type="Proteomes" id="UP000002791">
    <property type="component" value="Chromosome"/>
</dbReference>
<proteinExistence type="predicted"/>
<dbReference type="Gene3D" id="3.20.20.190">
    <property type="entry name" value="Phosphatidylinositol (PI) phosphodiesterase"/>
    <property type="match status" value="1"/>
</dbReference>
<evidence type="ECO:0000313" key="2">
    <source>
        <dbReference type="EMBL" id="EHR61489.1"/>
    </source>
</evidence>
<dbReference type="PANTHER" id="PTHR46211:SF1">
    <property type="entry name" value="GLYCEROPHOSPHODIESTER PHOSPHODIESTERASE, CYTOPLASMIC"/>
    <property type="match status" value="1"/>
</dbReference>
<dbReference type="GO" id="GO:0008081">
    <property type="term" value="F:phosphoric diester hydrolase activity"/>
    <property type="evidence" value="ECO:0007669"/>
    <property type="project" value="InterPro"/>
</dbReference>
<name>H5XF79_9PSEU</name>
<evidence type="ECO:0000259" key="1">
    <source>
        <dbReference type="PROSITE" id="PS51704"/>
    </source>
</evidence>
<dbReference type="PROSITE" id="PS51704">
    <property type="entry name" value="GP_PDE"/>
    <property type="match status" value="1"/>
</dbReference>
<dbReference type="InterPro" id="IPR017946">
    <property type="entry name" value="PLC-like_Pdiesterase_TIM-brl"/>
</dbReference>
<dbReference type="GO" id="GO:0006629">
    <property type="term" value="P:lipid metabolic process"/>
    <property type="evidence" value="ECO:0007669"/>
    <property type="project" value="InterPro"/>
</dbReference>